<evidence type="ECO:0000313" key="3">
    <source>
        <dbReference type="Proteomes" id="UP000199202"/>
    </source>
</evidence>
<organism evidence="2 3">
    <name type="scientific">Nonomuraea jiangxiensis</name>
    <dbReference type="NCBI Taxonomy" id="633440"/>
    <lineage>
        <taxon>Bacteria</taxon>
        <taxon>Bacillati</taxon>
        <taxon>Actinomycetota</taxon>
        <taxon>Actinomycetes</taxon>
        <taxon>Streptosporangiales</taxon>
        <taxon>Streptosporangiaceae</taxon>
        <taxon>Nonomuraea</taxon>
    </lineage>
</organism>
<dbReference type="Proteomes" id="UP000199202">
    <property type="component" value="Unassembled WGS sequence"/>
</dbReference>
<dbReference type="AlphaFoldDB" id="A0A1G9K6Z4"/>
<reference evidence="2 3" key="1">
    <citation type="submission" date="2016-10" db="EMBL/GenBank/DDBJ databases">
        <authorList>
            <person name="de Groot N.N."/>
        </authorList>
    </citation>
    <scope>NUCLEOTIDE SEQUENCE [LARGE SCALE GENOMIC DNA]</scope>
    <source>
        <strain evidence="2 3">CGMCC 4.6533</strain>
    </source>
</reference>
<gene>
    <name evidence="2" type="ORF">SAMN05421869_12616</name>
</gene>
<accession>A0A1G9K6Z4</accession>
<evidence type="ECO:0000313" key="2">
    <source>
        <dbReference type="EMBL" id="SDL45135.1"/>
    </source>
</evidence>
<protein>
    <submittedName>
        <fullName evidence="2">Uncharacterized protein</fullName>
    </submittedName>
</protein>
<sequence>MLNVRVLPYVSVWQVAACRHEHVPPISGVPGAIPVKPAGGGRQPERDHRESSIAVHIRVNSGRVLAVVAMFSTDTSGTARPITAPAVAMRWSS</sequence>
<proteinExistence type="predicted"/>
<dbReference type="EMBL" id="FNDJ01000026">
    <property type="protein sequence ID" value="SDL45135.1"/>
    <property type="molecule type" value="Genomic_DNA"/>
</dbReference>
<feature type="region of interest" description="Disordered" evidence="1">
    <location>
        <begin position="28"/>
        <end position="51"/>
    </location>
</feature>
<name>A0A1G9K6Z4_9ACTN</name>
<keyword evidence="3" id="KW-1185">Reference proteome</keyword>
<evidence type="ECO:0000256" key="1">
    <source>
        <dbReference type="SAM" id="MobiDB-lite"/>
    </source>
</evidence>